<proteinExistence type="predicted"/>
<feature type="region of interest" description="Disordered" evidence="1">
    <location>
        <begin position="142"/>
        <end position="188"/>
    </location>
</feature>
<dbReference type="AlphaFoldDB" id="A0A2S6ASH8"/>
<organism evidence="2 3">
    <name type="scientific">Nocardia nova</name>
    <dbReference type="NCBI Taxonomy" id="37330"/>
    <lineage>
        <taxon>Bacteria</taxon>
        <taxon>Bacillati</taxon>
        <taxon>Actinomycetota</taxon>
        <taxon>Actinomycetes</taxon>
        <taxon>Mycobacteriales</taxon>
        <taxon>Nocardiaceae</taxon>
        <taxon>Nocardia</taxon>
    </lineage>
</organism>
<gene>
    <name evidence="2" type="ORF">C5E45_10330</name>
</gene>
<name>A0A2S6ASH8_9NOCA</name>
<dbReference type="Proteomes" id="UP000239874">
    <property type="component" value="Unassembled WGS sequence"/>
</dbReference>
<sequence length="188" mass="20748">MRFARSDPPQARRSRLTSGVARPRAPPAAVESVRSTAVQPEHEVILLDITGTDLPADAAGDAARGPALRQRRRQCAGYQGPQRHRCHRRGIRIGRYQAWFVLGRLLHQRPDVAEFLVAKQRTDPGSPMLRWMATASPIAADGTAQSWGTAHRPATIGTNGDGRTAAPRSPRPPSVRLRGRRLHPRRCE</sequence>
<feature type="compositionally biased region" description="Basic residues" evidence="1">
    <location>
        <begin position="177"/>
        <end position="188"/>
    </location>
</feature>
<evidence type="ECO:0000313" key="3">
    <source>
        <dbReference type="Proteomes" id="UP000239874"/>
    </source>
</evidence>
<evidence type="ECO:0000256" key="1">
    <source>
        <dbReference type="SAM" id="MobiDB-lite"/>
    </source>
</evidence>
<reference evidence="2 3" key="1">
    <citation type="submission" date="2018-02" db="EMBL/GenBank/DDBJ databases">
        <title>8 Nocardia nova and 1 Nocardia cyriacigeorgica strain used for evolution to TMP-SMX.</title>
        <authorList>
            <person name="Mehta H."/>
            <person name="Weng J."/>
            <person name="Shamoo Y."/>
        </authorList>
    </citation>
    <scope>NUCLEOTIDE SEQUENCE [LARGE SCALE GENOMIC DNA]</scope>
    <source>
        <strain evidence="2 3">MDA3139</strain>
    </source>
</reference>
<protein>
    <submittedName>
        <fullName evidence="2">Uncharacterized protein</fullName>
    </submittedName>
</protein>
<accession>A0A2S6ASH8</accession>
<feature type="region of interest" description="Disordered" evidence="1">
    <location>
        <begin position="1"/>
        <end position="35"/>
    </location>
</feature>
<comment type="caution">
    <text evidence="2">The sequence shown here is derived from an EMBL/GenBank/DDBJ whole genome shotgun (WGS) entry which is preliminary data.</text>
</comment>
<evidence type="ECO:0000313" key="2">
    <source>
        <dbReference type="EMBL" id="PPJ38156.1"/>
    </source>
</evidence>
<dbReference type="EMBL" id="PSZC01000006">
    <property type="protein sequence ID" value="PPJ38156.1"/>
    <property type="molecule type" value="Genomic_DNA"/>
</dbReference>